<evidence type="ECO:0000256" key="3">
    <source>
        <dbReference type="ARBA" id="ARBA00009183"/>
    </source>
</evidence>
<comment type="catalytic activity">
    <reaction evidence="14">
        <text>hypotaurine + NADH + O2 + H(+) = taurine + NAD(+) + H2O</text>
        <dbReference type="Rhea" id="RHEA:74111"/>
        <dbReference type="ChEBI" id="CHEBI:15377"/>
        <dbReference type="ChEBI" id="CHEBI:15378"/>
        <dbReference type="ChEBI" id="CHEBI:15379"/>
        <dbReference type="ChEBI" id="CHEBI:57540"/>
        <dbReference type="ChEBI" id="CHEBI:57853"/>
        <dbReference type="ChEBI" id="CHEBI:57945"/>
        <dbReference type="ChEBI" id="CHEBI:507393"/>
        <dbReference type="EC" id="1.14.13.8"/>
    </reaction>
    <physiologicalReaction direction="left-to-right" evidence="14">
        <dbReference type="Rhea" id="RHEA:74112"/>
    </physiologicalReaction>
</comment>
<comment type="similarity">
    <text evidence="3 18 19">Belongs to the FMO family.</text>
</comment>
<evidence type="ECO:0000256" key="11">
    <source>
        <dbReference type="ARBA" id="ARBA00023033"/>
    </source>
</evidence>
<evidence type="ECO:0000256" key="4">
    <source>
        <dbReference type="ARBA" id="ARBA00022630"/>
    </source>
</evidence>
<evidence type="ECO:0000256" key="16">
    <source>
        <dbReference type="ARBA" id="ARBA00048088"/>
    </source>
</evidence>
<keyword evidence="22" id="KW-1185">Reference proteome</keyword>
<organism evidence="21 22">
    <name type="scientific">Amphiprion ocellaris</name>
    <name type="common">Clown anemonefish</name>
    <dbReference type="NCBI Taxonomy" id="80972"/>
    <lineage>
        <taxon>Eukaryota</taxon>
        <taxon>Metazoa</taxon>
        <taxon>Chordata</taxon>
        <taxon>Craniata</taxon>
        <taxon>Vertebrata</taxon>
        <taxon>Euteleostomi</taxon>
        <taxon>Actinopterygii</taxon>
        <taxon>Neopterygii</taxon>
        <taxon>Teleostei</taxon>
        <taxon>Neoteleostei</taxon>
        <taxon>Acanthomorphata</taxon>
        <taxon>Ovalentaria</taxon>
        <taxon>Pomacentridae</taxon>
        <taxon>Amphiprion</taxon>
    </lineage>
</organism>
<keyword evidence="10 18" id="KW-0560">Oxidoreductase</keyword>
<dbReference type="EC" id="1.-.-.-" evidence="19"/>
<evidence type="ECO:0000256" key="18">
    <source>
        <dbReference type="PIRNR" id="PIRNR000332"/>
    </source>
</evidence>
<evidence type="ECO:0000256" key="20">
    <source>
        <dbReference type="SAM" id="MobiDB-lite"/>
    </source>
</evidence>
<comment type="cofactor">
    <cofactor evidence="1 18 19">
        <name>FAD</name>
        <dbReference type="ChEBI" id="CHEBI:57692"/>
    </cofactor>
</comment>
<keyword evidence="8 18" id="KW-0521">NADP</keyword>
<evidence type="ECO:0000256" key="2">
    <source>
        <dbReference type="ARBA" id="ARBA00004389"/>
    </source>
</evidence>
<comment type="catalytic activity">
    <reaction evidence="16">
        <text>trimethylamine + NADPH + O2 = trimethylamine N-oxide + NADP(+) + H2O</text>
        <dbReference type="Rhea" id="RHEA:31979"/>
        <dbReference type="ChEBI" id="CHEBI:15377"/>
        <dbReference type="ChEBI" id="CHEBI:15379"/>
        <dbReference type="ChEBI" id="CHEBI:15724"/>
        <dbReference type="ChEBI" id="CHEBI:57783"/>
        <dbReference type="ChEBI" id="CHEBI:58349"/>
        <dbReference type="ChEBI" id="CHEBI:58389"/>
        <dbReference type="EC" id="1.14.13.148"/>
    </reaction>
    <physiologicalReaction direction="left-to-right" evidence="16">
        <dbReference type="Rhea" id="RHEA:31980"/>
    </physiologicalReaction>
</comment>
<evidence type="ECO:0000256" key="10">
    <source>
        <dbReference type="ARBA" id="ARBA00023002"/>
    </source>
</evidence>
<dbReference type="Gene3D" id="3.50.50.60">
    <property type="entry name" value="FAD/NAD(P)-binding domain"/>
    <property type="match status" value="1"/>
</dbReference>
<dbReference type="InterPro" id="IPR020946">
    <property type="entry name" value="Flavin_mOase-like"/>
</dbReference>
<accession>A0A3Q1B9I5</accession>
<dbReference type="GeneTree" id="ENSGT00940000160836"/>
<keyword evidence="11 18" id="KW-0503">Monooxygenase</keyword>
<evidence type="ECO:0000256" key="7">
    <source>
        <dbReference type="ARBA" id="ARBA00022827"/>
    </source>
</evidence>
<reference evidence="21" key="3">
    <citation type="submission" date="2025-09" db="UniProtKB">
        <authorList>
            <consortium name="Ensembl"/>
        </authorList>
    </citation>
    <scope>IDENTIFICATION</scope>
</reference>
<keyword evidence="4 18" id="KW-0285">Flavoprotein</keyword>
<evidence type="ECO:0000256" key="5">
    <source>
        <dbReference type="ARBA" id="ARBA00022692"/>
    </source>
</evidence>
<dbReference type="GO" id="GO:0034899">
    <property type="term" value="F:trimethylamine monooxygenase activity"/>
    <property type="evidence" value="ECO:0007669"/>
    <property type="project" value="UniProtKB-EC"/>
</dbReference>
<evidence type="ECO:0000256" key="17">
    <source>
        <dbReference type="ARBA" id="ARBA00049443"/>
    </source>
</evidence>
<dbReference type="GO" id="GO:0050661">
    <property type="term" value="F:NADP binding"/>
    <property type="evidence" value="ECO:0007669"/>
    <property type="project" value="InterPro"/>
</dbReference>
<dbReference type="InterPro" id="IPR050346">
    <property type="entry name" value="FMO-like"/>
</dbReference>
<evidence type="ECO:0000256" key="8">
    <source>
        <dbReference type="ARBA" id="ARBA00022857"/>
    </source>
</evidence>
<feature type="region of interest" description="Disordered" evidence="20">
    <location>
        <begin position="487"/>
        <end position="511"/>
    </location>
</feature>
<dbReference type="Ensembl" id="ENSAOCT00000017097.2">
    <property type="protein sequence ID" value="ENSAOCP00000010128.2"/>
    <property type="gene ID" value="ENSAOCG00000014325.2"/>
</dbReference>
<reference evidence="21" key="2">
    <citation type="submission" date="2025-08" db="UniProtKB">
        <authorList>
            <consortium name="Ensembl"/>
        </authorList>
    </citation>
    <scope>IDENTIFICATION</scope>
</reference>
<name>A0A3Q1B9I5_AMPOC</name>
<keyword evidence="5" id="KW-0812">Transmembrane</keyword>
<keyword evidence="9" id="KW-1133">Transmembrane helix</keyword>
<evidence type="ECO:0000256" key="12">
    <source>
        <dbReference type="ARBA" id="ARBA00023136"/>
    </source>
</evidence>
<comment type="catalytic activity">
    <reaction evidence="15">
        <text>hypotaurine + NADPH + O2 + H(+) = taurine + NADP(+) + H2O</text>
        <dbReference type="Rhea" id="RHEA:69819"/>
        <dbReference type="ChEBI" id="CHEBI:15377"/>
        <dbReference type="ChEBI" id="CHEBI:15378"/>
        <dbReference type="ChEBI" id="CHEBI:15379"/>
        <dbReference type="ChEBI" id="CHEBI:57783"/>
        <dbReference type="ChEBI" id="CHEBI:57853"/>
        <dbReference type="ChEBI" id="CHEBI:58349"/>
        <dbReference type="ChEBI" id="CHEBI:507393"/>
        <dbReference type="EC" id="1.14.13.8"/>
    </reaction>
    <physiologicalReaction direction="left-to-right" evidence="15">
        <dbReference type="Rhea" id="RHEA:69820"/>
    </physiologicalReaction>
</comment>
<keyword evidence="6 18" id="KW-0256">Endoplasmic reticulum</keyword>
<dbReference type="PRINTS" id="PR00370">
    <property type="entry name" value="FMOXYGENASE"/>
</dbReference>
<evidence type="ECO:0000256" key="14">
    <source>
        <dbReference type="ARBA" id="ARBA00047338"/>
    </source>
</evidence>
<dbReference type="Proteomes" id="UP001501940">
    <property type="component" value="Chromosome 2"/>
</dbReference>
<evidence type="ECO:0000256" key="6">
    <source>
        <dbReference type="ARBA" id="ARBA00022824"/>
    </source>
</evidence>
<evidence type="ECO:0000313" key="22">
    <source>
        <dbReference type="Proteomes" id="UP001501940"/>
    </source>
</evidence>
<comment type="subcellular location">
    <subcellularLocation>
        <location evidence="2">Endoplasmic reticulum membrane</location>
        <topology evidence="2">Single-pass membrane protein</topology>
    </subcellularLocation>
</comment>
<dbReference type="GO" id="GO:0050660">
    <property type="term" value="F:flavin adenine dinucleotide binding"/>
    <property type="evidence" value="ECO:0007669"/>
    <property type="project" value="InterPro"/>
</dbReference>
<dbReference type="PIRSF" id="PIRSF000332">
    <property type="entry name" value="FMO"/>
    <property type="match status" value="1"/>
</dbReference>
<evidence type="ECO:0000256" key="15">
    <source>
        <dbReference type="ARBA" id="ARBA00048041"/>
    </source>
</evidence>
<dbReference type="InterPro" id="IPR000960">
    <property type="entry name" value="Flavin_mOase"/>
</dbReference>
<dbReference type="GO" id="GO:0047822">
    <property type="term" value="F:hypotaurine monooxygenase activity"/>
    <property type="evidence" value="ECO:0007669"/>
    <property type="project" value="RHEA"/>
</dbReference>
<evidence type="ECO:0000256" key="1">
    <source>
        <dbReference type="ARBA" id="ARBA00001974"/>
    </source>
</evidence>
<keyword evidence="7 18" id="KW-0274">FAD</keyword>
<dbReference type="SUPFAM" id="SSF51905">
    <property type="entry name" value="FAD/NAD(P)-binding domain"/>
    <property type="match status" value="2"/>
</dbReference>
<dbReference type="STRING" id="80972.ENSAOCP00000010128"/>
<evidence type="ECO:0000313" key="21">
    <source>
        <dbReference type="Ensembl" id="ENSAOCP00000010128.2"/>
    </source>
</evidence>
<proteinExistence type="inferred from homology"/>
<reference evidence="21 22" key="1">
    <citation type="submission" date="2022-01" db="EMBL/GenBank/DDBJ databases">
        <title>A chromosome-scale genome assembly of the false clownfish, Amphiprion ocellaris.</title>
        <authorList>
            <person name="Ryu T."/>
        </authorList>
    </citation>
    <scope>NUCLEOTIDE SEQUENCE [LARGE SCALE GENOMIC DNA]</scope>
</reference>
<sequence>MVGRVAVIGAGSSGLVCIKTCIDEGLEPVCFERSDDIGGLWKFKESPEPERASIYRSLVVNTSKEFMCFSDFPMPAHYPNFMHNSQLLQYFRLYAEHFDLLKHISFQTTVKSVTQRPDFSVSGQWDVVTINRNEEEEKHIFDAVLVCSGHYTHPALPLSEFKGHETFSGRCFHSWEYKDADDYRGKRVVVVGLGNSGGDIAVEISRSAEKTFLSTRQGSWVMGRMSSNGLPLDMTFITRFNTILLQLLPKTLLNWAAERTLNQRYDHSLYGLKPSHRIMDKKPLINDDLPGRILQGALAMKPNLIGFKGSGVVFEDGTVEENIDAVVFCTGYNGTFPFLPSALSEGPHGELTLYKRAFPPSLQHPTLAIMGLLQAKGPIMPLVEMQARWAVKVFSGLSCLPSEEKMLEVIESDRRINMQSYPSPQVAVLQVDYIPYLDFMAGEIGVGPNLLRLLLRDSCSLDEGLALVPALLISSVSLGLDGGLEPDRPSSLSGNELFSLSEPDRYQNQRPGGRPCVLLGCSHLEEL</sequence>
<evidence type="ECO:0000256" key="19">
    <source>
        <dbReference type="RuleBase" id="RU361177"/>
    </source>
</evidence>
<dbReference type="GO" id="GO:0004499">
    <property type="term" value="F:N,N-dimethylaniline monooxygenase activity"/>
    <property type="evidence" value="ECO:0007669"/>
    <property type="project" value="UniProtKB-UniRule"/>
</dbReference>
<dbReference type="PRINTS" id="PR01121">
    <property type="entry name" value="FMOXYGENASE1"/>
</dbReference>
<dbReference type="InterPro" id="IPR036188">
    <property type="entry name" value="FAD/NAD-bd_sf"/>
</dbReference>
<dbReference type="FunFam" id="3.50.50.60:FF:000159">
    <property type="entry name" value="Dimethylaniline monooxygenase [N-oxide-forming]"/>
    <property type="match status" value="1"/>
</dbReference>
<dbReference type="OMA" id="CTGHHFL"/>
<dbReference type="PANTHER" id="PTHR23023">
    <property type="entry name" value="DIMETHYLANILINE MONOOXYGENASE"/>
    <property type="match status" value="1"/>
</dbReference>
<evidence type="ECO:0000256" key="13">
    <source>
        <dbReference type="ARBA" id="ARBA00045957"/>
    </source>
</evidence>
<evidence type="ECO:0000256" key="9">
    <source>
        <dbReference type="ARBA" id="ARBA00022989"/>
    </source>
</evidence>
<keyword evidence="12 18" id="KW-0472">Membrane</keyword>
<dbReference type="InterPro" id="IPR002253">
    <property type="entry name" value="Flavin_mOase_1"/>
</dbReference>
<dbReference type="GO" id="GO:0005789">
    <property type="term" value="C:endoplasmic reticulum membrane"/>
    <property type="evidence" value="ECO:0007669"/>
    <property type="project" value="UniProtKB-SubCell"/>
</dbReference>
<comment type="function">
    <text evidence="13">Broad spectrum monooxygenase that catalyzes the oxygenation of a wide variety of nitrogen- and sulfur-containing compounds including xenobiotics. Catalyzes the S-oxygenation of hypotaurine to produce taurine, an organic osmolyte involved in cell volume regulation as well as a variety of cytoprotective and developmental processes. In vitro, catalyzes the N-oxygenation of trimethylamine (TMA) to produce trimethylamine N-oxide (TMAO) and could therefore participate to the detoxification of this compound that is generated by the action of gut microbiota from dietary precursors such as choline, choline containing compounds, betaine or L-carnitine.</text>
</comment>
<dbReference type="Pfam" id="PF00743">
    <property type="entry name" value="FMO-like"/>
    <property type="match status" value="1"/>
</dbReference>
<protein>
    <recommendedName>
        <fullName evidence="19">Flavin-containing monooxygenase</fullName>
        <ecNumber evidence="19">1.-.-.-</ecNumber>
    </recommendedName>
</protein>
<dbReference type="AlphaFoldDB" id="A0A3Q1B9I5"/>
<comment type="catalytic activity">
    <reaction evidence="17">
        <text>N,N-dimethylaniline + NADPH + O2 + H(+) = N,N-dimethylaniline N-oxide + NADP(+) + H2O</text>
        <dbReference type="Rhea" id="RHEA:24468"/>
        <dbReference type="ChEBI" id="CHEBI:15377"/>
        <dbReference type="ChEBI" id="CHEBI:15378"/>
        <dbReference type="ChEBI" id="CHEBI:15379"/>
        <dbReference type="ChEBI" id="CHEBI:16269"/>
        <dbReference type="ChEBI" id="CHEBI:17735"/>
        <dbReference type="ChEBI" id="CHEBI:57783"/>
        <dbReference type="ChEBI" id="CHEBI:58349"/>
        <dbReference type="EC" id="1.14.13.8"/>
    </reaction>
    <physiologicalReaction direction="left-to-right" evidence="17">
        <dbReference type="Rhea" id="RHEA:24469"/>
    </physiologicalReaction>
</comment>